<name>A0A3M7TC56_BRAPC</name>
<gene>
    <name evidence="1" type="ORF">BpHYR1_000276</name>
</gene>
<dbReference type="Proteomes" id="UP000276133">
    <property type="component" value="Unassembled WGS sequence"/>
</dbReference>
<comment type="caution">
    <text evidence="1">The sequence shown here is derived from an EMBL/GenBank/DDBJ whole genome shotgun (WGS) entry which is preliminary data.</text>
</comment>
<proteinExistence type="predicted"/>
<protein>
    <submittedName>
        <fullName evidence="1">Uncharacterized protein</fullName>
    </submittedName>
</protein>
<evidence type="ECO:0000313" key="1">
    <source>
        <dbReference type="EMBL" id="RNA45248.1"/>
    </source>
</evidence>
<dbReference type="AlphaFoldDB" id="A0A3M7TC56"/>
<organism evidence="1 2">
    <name type="scientific">Brachionus plicatilis</name>
    <name type="common">Marine rotifer</name>
    <name type="synonym">Brachionus muelleri</name>
    <dbReference type="NCBI Taxonomy" id="10195"/>
    <lineage>
        <taxon>Eukaryota</taxon>
        <taxon>Metazoa</taxon>
        <taxon>Spiralia</taxon>
        <taxon>Gnathifera</taxon>
        <taxon>Rotifera</taxon>
        <taxon>Eurotatoria</taxon>
        <taxon>Monogononta</taxon>
        <taxon>Pseudotrocha</taxon>
        <taxon>Ploima</taxon>
        <taxon>Brachionidae</taxon>
        <taxon>Brachionus</taxon>
    </lineage>
</organism>
<dbReference type="EMBL" id="REGN01000002">
    <property type="protein sequence ID" value="RNA45248.1"/>
    <property type="molecule type" value="Genomic_DNA"/>
</dbReference>
<evidence type="ECO:0000313" key="2">
    <source>
        <dbReference type="Proteomes" id="UP000276133"/>
    </source>
</evidence>
<reference evidence="1 2" key="1">
    <citation type="journal article" date="2018" name="Sci. Rep.">
        <title>Genomic signatures of local adaptation to the degree of environmental predictability in rotifers.</title>
        <authorList>
            <person name="Franch-Gras L."/>
            <person name="Hahn C."/>
            <person name="Garcia-Roger E.M."/>
            <person name="Carmona M.J."/>
            <person name="Serra M."/>
            <person name="Gomez A."/>
        </authorList>
    </citation>
    <scope>NUCLEOTIDE SEQUENCE [LARGE SCALE GENOMIC DNA]</scope>
    <source>
        <strain evidence="1">HYR1</strain>
    </source>
</reference>
<sequence>MLMESDNSDSSPLHSFSFLFLGLGFLAEDSGVASCLSDESELLSMDDLKRVLGFLLFERVQIDCKMVNDLINSYLILTNKVVAFTFGICQSLSSEGPKHVLFIVEFCRISILVVQRMYQLLQFTEHVLVYQNLSFGTFNILFLIFVSKSSKFLAVNLDLCGLLNLCSDFKCLNALSFEVFDSEFQKHCQDNFCNFTKTESRFQKPQPDKYKLKTKSSQKQREYGQYNHIKSKLEALTKAPQSKPK</sequence>
<accession>A0A3M7TC56</accession>
<keyword evidence="2" id="KW-1185">Reference proteome</keyword>